<keyword evidence="5 7" id="KW-0269">Exonuclease</keyword>
<dbReference type="PROSITE" id="PS50126">
    <property type="entry name" value="S1"/>
    <property type="match status" value="1"/>
</dbReference>
<feature type="region of interest" description="Disordered" evidence="8">
    <location>
        <begin position="1"/>
        <end position="30"/>
    </location>
</feature>
<comment type="caution">
    <text evidence="10">The sequence shown here is derived from an EMBL/GenBank/DDBJ whole genome shotgun (WGS) entry which is preliminary data.</text>
</comment>
<name>A0A9D1XD62_9FIRM</name>
<evidence type="ECO:0000256" key="7">
    <source>
        <dbReference type="HAMAP-Rule" id="MF_01895"/>
    </source>
</evidence>
<proteinExistence type="inferred from homology"/>
<dbReference type="GO" id="GO:0003723">
    <property type="term" value="F:RNA binding"/>
    <property type="evidence" value="ECO:0007669"/>
    <property type="project" value="UniProtKB-UniRule"/>
</dbReference>
<evidence type="ECO:0000313" key="10">
    <source>
        <dbReference type="EMBL" id="HIX77074.1"/>
    </source>
</evidence>
<evidence type="ECO:0000256" key="8">
    <source>
        <dbReference type="SAM" id="MobiDB-lite"/>
    </source>
</evidence>
<feature type="compositionally biased region" description="Basic and acidic residues" evidence="8">
    <location>
        <begin position="94"/>
        <end position="113"/>
    </location>
</feature>
<sequence length="621" mass="71457">MSRKSRKEYAKKKKNIQAQRQKPRRRDHQLFKNRKKMIMDLLSSKNYVPMRAKDMAMLLQIPKNQRYELAEVLEDLVKEGKADILAGGKYQKARQGESTEERRSSGSREPAHEKKPRLQTVNIQDIVDAYELPEEFPPKVQQMACRCPQEVIPNDLNGRMDLRDWQMVTIDGEDAKDLDDAVSLTMEGDKYLLGVHIADVSNYVQAGSALDREALKRGTSVYLPDRVIPMLPRELSNGICSLNQGEDRLALSCLMWIDPEGRVTDHKIAETVIHVDRRMTYTVVNGILTEPENCPVWMEEYRELVPMFRRMEQLSALLRKRRAKRGAIEFEFPESKIILDEEGTPVEIRPYPSNTATKLIEDFMLLANETVAREYCTRKLPFVYRTHEKPDREKMEGALQLIRELGIPVSKKGHDITPVEVQKILSGIEGTETEALVSRLLLRSMSRAVYTTDCVGHFGLAAEYYCHFTSPIRRYPDLQIHRIIKDDLRGRLDRDGRIAGYRQRLPEVAAQSSSTEQRAQEVEREAVKLKKAEYMLEHLGEEYEGVISGVTGWGFYVELPNTVEGLVHIMSLRDDYYEFDEKSYRLVGEATGRTFGMGQKVRVRVKDAVPVNRTIDFVLTE</sequence>
<evidence type="ECO:0000256" key="5">
    <source>
        <dbReference type="ARBA" id="ARBA00022839"/>
    </source>
</evidence>
<dbReference type="GO" id="GO:0008859">
    <property type="term" value="F:exoribonuclease II activity"/>
    <property type="evidence" value="ECO:0007669"/>
    <property type="project" value="UniProtKB-UniRule"/>
</dbReference>
<evidence type="ECO:0000256" key="6">
    <source>
        <dbReference type="ARBA" id="ARBA00022884"/>
    </source>
</evidence>
<dbReference type="InterPro" id="IPR001900">
    <property type="entry name" value="RNase_II/R"/>
</dbReference>
<dbReference type="SUPFAM" id="SSF50249">
    <property type="entry name" value="Nucleic acid-binding proteins"/>
    <property type="match status" value="2"/>
</dbReference>
<dbReference type="EMBL" id="DXEK01000093">
    <property type="protein sequence ID" value="HIX77074.1"/>
    <property type="molecule type" value="Genomic_DNA"/>
</dbReference>
<dbReference type="HAMAP" id="MF_01895">
    <property type="entry name" value="RNase_R"/>
    <property type="match status" value="1"/>
</dbReference>
<accession>A0A9D1XD62</accession>
<dbReference type="InterPro" id="IPR012340">
    <property type="entry name" value="NA-bd_OB-fold"/>
</dbReference>
<dbReference type="SMART" id="SM00955">
    <property type="entry name" value="RNB"/>
    <property type="match status" value="1"/>
</dbReference>
<keyword evidence="6 7" id="KW-0694">RNA-binding</keyword>
<dbReference type="PANTHER" id="PTHR23355">
    <property type="entry name" value="RIBONUCLEASE"/>
    <property type="match status" value="1"/>
</dbReference>
<comment type="subcellular location">
    <subcellularLocation>
        <location evidence="7">Cytoplasm</location>
    </subcellularLocation>
</comment>
<protein>
    <recommendedName>
        <fullName evidence="7">Ribonuclease R</fullName>
        <shortName evidence="7">RNase R</shortName>
        <ecNumber evidence="7">3.1.13.1</ecNumber>
    </recommendedName>
</protein>
<organism evidence="10 11">
    <name type="scientific">Candidatus Fusicatenibacter merdavium</name>
    <dbReference type="NCBI Taxonomy" id="2838600"/>
    <lineage>
        <taxon>Bacteria</taxon>
        <taxon>Bacillati</taxon>
        <taxon>Bacillota</taxon>
        <taxon>Clostridia</taxon>
        <taxon>Lachnospirales</taxon>
        <taxon>Lachnospiraceae</taxon>
        <taxon>Fusicatenibacter</taxon>
    </lineage>
</organism>
<dbReference type="InterPro" id="IPR050180">
    <property type="entry name" value="RNR_Ribonuclease"/>
</dbReference>
<evidence type="ECO:0000256" key="2">
    <source>
        <dbReference type="ARBA" id="ARBA00022490"/>
    </source>
</evidence>
<comment type="function">
    <text evidence="7">3'-5' exoribonuclease that releases 5'-nucleoside monophosphates and is involved in maturation of structured RNAs.</text>
</comment>
<dbReference type="InterPro" id="IPR011805">
    <property type="entry name" value="RNase_R"/>
</dbReference>
<comment type="catalytic activity">
    <reaction evidence="1 7">
        <text>Exonucleolytic cleavage in the 3'- to 5'-direction to yield nucleoside 5'-phosphates.</text>
        <dbReference type="EC" id="3.1.13.1"/>
    </reaction>
</comment>
<reference evidence="10" key="2">
    <citation type="submission" date="2021-04" db="EMBL/GenBank/DDBJ databases">
        <authorList>
            <person name="Gilroy R."/>
        </authorList>
    </citation>
    <scope>NUCLEOTIDE SEQUENCE</scope>
    <source>
        <strain evidence="10">CHK183-1962</strain>
    </source>
</reference>
<dbReference type="CDD" id="cd04471">
    <property type="entry name" value="S1_RNase_R"/>
    <property type="match status" value="1"/>
</dbReference>
<keyword evidence="3 7" id="KW-0540">Nuclease</keyword>
<evidence type="ECO:0000256" key="3">
    <source>
        <dbReference type="ARBA" id="ARBA00022722"/>
    </source>
</evidence>
<dbReference type="InterPro" id="IPR004476">
    <property type="entry name" value="RNase_II/RNase_R"/>
</dbReference>
<evidence type="ECO:0000313" key="11">
    <source>
        <dbReference type="Proteomes" id="UP000886890"/>
    </source>
</evidence>
<evidence type="ECO:0000256" key="4">
    <source>
        <dbReference type="ARBA" id="ARBA00022801"/>
    </source>
</evidence>
<keyword evidence="2 7" id="KW-0963">Cytoplasm</keyword>
<keyword evidence="4 7" id="KW-0378">Hydrolase</keyword>
<dbReference type="PANTHER" id="PTHR23355:SF9">
    <property type="entry name" value="DIS3-LIKE EXONUCLEASE 2"/>
    <property type="match status" value="1"/>
</dbReference>
<feature type="region of interest" description="Disordered" evidence="8">
    <location>
        <begin position="88"/>
        <end position="117"/>
    </location>
</feature>
<reference evidence="10" key="1">
    <citation type="journal article" date="2021" name="PeerJ">
        <title>Extensive microbial diversity within the chicken gut microbiome revealed by metagenomics and culture.</title>
        <authorList>
            <person name="Gilroy R."/>
            <person name="Ravi A."/>
            <person name="Getino M."/>
            <person name="Pursley I."/>
            <person name="Horton D.L."/>
            <person name="Alikhan N.F."/>
            <person name="Baker D."/>
            <person name="Gharbi K."/>
            <person name="Hall N."/>
            <person name="Watson M."/>
            <person name="Adriaenssens E.M."/>
            <person name="Foster-Nyarko E."/>
            <person name="Jarju S."/>
            <person name="Secka A."/>
            <person name="Antonio M."/>
            <person name="Oren A."/>
            <person name="Chaudhuri R.R."/>
            <person name="La Ragione R."/>
            <person name="Hildebrand F."/>
            <person name="Pallen M.J."/>
        </authorList>
    </citation>
    <scope>NUCLEOTIDE SEQUENCE</scope>
    <source>
        <strain evidence="10">CHK183-1962</strain>
    </source>
</reference>
<dbReference type="InterPro" id="IPR003029">
    <property type="entry name" value="S1_domain"/>
</dbReference>
<dbReference type="AlphaFoldDB" id="A0A9D1XD62"/>
<feature type="domain" description="S1 motif" evidence="9">
    <location>
        <begin position="540"/>
        <end position="620"/>
    </location>
</feature>
<evidence type="ECO:0000256" key="1">
    <source>
        <dbReference type="ARBA" id="ARBA00001849"/>
    </source>
</evidence>
<dbReference type="NCBIfam" id="TIGR00358">
    <property type="entry name" value="3_prime_RNase"/>
    <property type="match status" value="1"/>
</dbReference>
<comment type="similarity">
    <text evidence="7">Belongs to the RNR ribonuclease family. RNase R subfamily.</text>
</comment>
<gene>
    <name evidence="7 10" type="primary">rnr</name>
    <name evidence="10" type="ORF">H9734_05690</name>
</gene>
<dbReference type="EC" id="3.1.13.1" evidence="7"/>
<dbReference type="Pfam" id="PF00575">
    <property type="entry name" value="S1"/>
    <property type="match status" value="1"/>
</dbReference>
<evidence type="ECO:0000259" key="9">
    <source>
        <dbReference type="PROSITE" id="PS50126"/>
    </source>
</evidence>
<dbReference type="GO" id="GO:0006402">
    <property type="term" value="P:mRNA catabolic process"/>
    <property type="evidence" value="ECO:0007669"/>
    <property type="project" value="TreeGrafter"/>
</dbReference>
<dbReference type="Proteomes" id="UP000886890">
    <property type="component" value="Unassembled WGS sequence"/>
</dbReference>
<dbReference type="GO" id="GO:0005829">
    <property type="term" value="C:cytosol"/>
    <property type="evidence" value="ECO:0007669"/>
    <property type="project" value="TreeGrafter"/>
</dbReference>
<dbReference type="SMART" id="SM00316">
    <property type="entry name" value="S1"/>
    <property type="match status" value="1"/>
</dbReference>
<dbReference type="NCBIfam" id="TIGR02063">
    <property type="entry name" value="RNase_R"/>
    <property type="match status" value="1"/>
</dbReference>
<dbReference type="Pfam" id="PF00773">
    <property type="entry name" value="RNB"/>
    <property type="match status" value="1"/>
</dbReference>
<dbReference type="Gene3D" id="2.40.50.140">
    <property type="entry name" value="Nucleic acid-binding proteins"/>
    <property type="match status" value="1"/>
</dbReference>